<dbReference type="InterPro" id="IPR044005">
    <property type="entry name" value="DZR_2"/>
</dbReference>
<dbReference type="InterPro" id="IPR051910">
    <property type="entry name" value="ComF/GntX_DNA_util-trans"/>
</dbReference>
<evidence type="ECO:0000313" key="5">
    <source>
        <dbReference type="Proteomes" id="UP000000370"/>
    </source>
</evidence>
<proteinExistence type="inferred from homology"/>
<protein>
    <submittedName>
        <fullName evidence="4">Amidophosphoribosyltransferase</fullName>
    </submittedName>
</protein>
<keyword evidence="5" id="KW-1185">Reference proteome</keyword>
<feature type="domain" description="Phosphoribosyltransferase" evidence="2">
    <location>
        <begin position="185"/>
        <end position="240"/>
    </location>
</feature>
<dbReference type="Pfam" id="PF18912">
    <property type="entry name" value="DZR_2"/>
    <property type="match status" value="1"/>
</dbReference>
<organism evidence="4 5">
    <name type="scientific">Lachnoclostridium phytofermentans (strain ATCC 700394 / DSM 18823 / ISDg)</name>
    <name type="common">Clostridium phytofermentans</name>
    <dbReference type="NCBI Taxonomy" id="357809"/>
    <lineage>
        <taxon>Bacteria</taxon>
        <taxon>Bacillati</taxon>
        <taxon>Bacillota</taxon>
        <taxon>Clostridia</taxon>
        <taxon>Lachnospirales</taxon>
        <taxon>Lachnospiraceae</taxon>
    </lineage>
</organism>
<evidence type="ECO:0000313" key="4">
    <source>
        <dbReference type="EMBL" id="ABX40635.1"/>
    </source>
</evidence>
<evidence type="ECO:0000259" key="2">
    <source>
        <dbReference type="Pfam" id="PF00156"/>
    </source>
</evidence>
<dbReference type="KEGG" id="cpy:Cphy_0248"/>
<dbReference type="InterPro" id="IPR000836">
    <property type="entry name" value="PRTase_dom"/>
</dbReference>
<comment type="similarity">
    <text evidence="1">Belongs to the ComF/GntX family.</text>
</comment>
<dbReference type="GO" id="GO:0016757">
    <property type="term" value="F:glycosyltransferase activity"/>
    <property type="evidence" value="ECO:0007669"/>
    <property type="project" value="UniProtKB-KW"/>
</dbReference>
<reference evidence="5" key="1">
    <citation type="submission" date="2007-11" db="EMBL/GenBank/DDBJ databases">
        <title>Complete genome sequence of Clostridium phytofermentans ISDg.</title>
        <authorList>
            <person name="Leschine S.B."/>
            <person name="Warnick T.A."/>
            <person name="Blanchard J.L."/>
            <person name="Schnell D.J."/>
            <person name="Petit E.L."/>
            <person name="LaTouf W.G."/>
            <person name="Copeland A."/>
            <person name="Lucas S."/>
            <person name="Lapidus A."/>
            <person name="Barry K."/>
            <person name="Glavina del Rio T."/>
            <person name="Dalin E."/>
            <person name="Tice H."/>
            <person name="Pitluck S."/>
            <person name="Kiss H."/>
            <person name="Brettin T."/>
            <person name="Bruce D."/>
            <person name="Detter J.C."/>
            <person name="Han C."/>
            <person name="Kuske C."/>
            <person name="Schmutz J."/>
            <person name="Larimer F."/>
            <person name="Land M."/>
            <person name="Hauser L."/>
            <person name="Kyrpides N."/>
            <person name="Kim E.A."/>
            <person name="Richardson P."/>
        </authorList>
    </citation>
    <scope>NUCLEOTIDE SEQUENCE [LARGE SCALE GENOMIC DNA]</scope>
    <source>
        <strain evidence="5">ATCC 700394 / DSM 18823 / ISDg</strain>
    </source>
</reference>
<accession>A9KS04</accession>
<keyword evidence="4" id="KW-0808">Transferase</keyword>
<dbReference type="Gene3D" id="3.40.50.2020">
    <property type="match status" value="1"/>
</dbReference>
<sequence length="245" mass="28526">MWRMVWREILDAVYPKRCPICNEILVPKDRKICSICSEELPVLMEPRCKKCSKPVLAEEQEYCFDCVKKQHHYTRGFACFLYNEKLKKSLSEFKYHAKKEYAEFYVDYMVSNLGDWIYKTKAEVLIPIPLHKNKYKQRGFNQAQLLAEGLSKALSIPVDTKLLVRTMDTKPQKKLDNKERMKNLEKAFSVSTNVKKSEELFPYKRVILVDDIYTTGSTIEACTNVLQKAGCLEVFFVTVCIGNGF</sequence>
<dbReference type="PANTHER" id="PTHR47505:SF1">
    <property type="entry name" value="DNA UTILIZATION PROTEIN YHGH"/>
    <property type="match status" value="1"/>
</dbReference>
<dbReference type="CDD" id="cd06223">
    <property type="entry name" value="PRTases_typeI"/>
    <property type="match status" value="1"/>
</dbReference>
<evidence type="ECO:0000259" key="3">
    <source>
        <dbReference type="Pfam" id="PF18912"/>
    </source>
</evidence>
<dbReference type="PANTHER" id="PTHR47505">
    <property type="entry name" value="DNA UTILIZATION PROTEIN YHGH"/>
    <property type="match status" value="1"/>
</dbReference>
<evidence type="ECO:0000256" key="1">
    <source>
        <dbReference type="ARBA" id="ARBA00008007"/>
    </source>
</evidence>
<dbReference type="eggNOG" id="COG1040">
    <property type="taxonomic scope" value="Bacteria"/>
</dbReference>
<feature type="domain" description="Double zinc ribbon" evidence="3">
    <location>
        <begin position="9"/>
        <end position="67"/>
    </location>
</feature>
<dbReference type="Proteomes" id="UP000000370">
    <property type="component" value="Chromosome"/>
</dbReference>
<dbReference type="STRING" id="357809.Cphy_0248"/>
<dbReference type="Pfam" id="PF00156">
    <property type="entry name" value="Pribosyltran"/>
    <property type="match status" value="1"/>
</dbReference>
<dbReference type="HOGENOM" id="CLU_054549_0_2_9"/>
<keyword evidence="4" id="KW-0328">Glycosyltransferase</keyword>
<dbReference type="AlphaFoldDB" id="A9KS04"/>
<gene>
    <name evidence="4" type="ordered locus">Cphy_0248</name>
</gene>
<dbReference type="EMBL" id="CP000885">
    <property type="protein sequence ID" value="ABX40635.1"/>
    <property type="molecule type" value="Genomic_DNA"/>
</dbReference>
<dbReference type="OrthoDB" id="9779910at2"/>
<dbReference type="SUPFAM" id="SSF53271">
    <property type="entry name" value="PRTase-like"/>
    <property type="match status" value="1"/>
</dbReference>
<name>A9KS04_LACP7</name>
<dbReference type="InterPro" id="IPR029057">
    <property type="entry name" value="PRTase-like"/>
</dbReference>